<reference evidence="1" key="1">
    <citation type="submission" date="2014-09" db="EMBL/GenBank/DDBJ databases">
        <authorList>
            <person name="Magalhaes I.L.F."/>
            <person name="Oliveira U."/>
            <person name="Santos F.R."/>
            <person name="Vidigal T.H.D.A."/>
            <person name="Brescovit A.D."/>
            <person name="Santos A.J."/>
        </authorList>
    </citation>
    <scope>NUCLEOTIDE SEQUENCE</scope>
    <source>
        <tissue evidence="1">Shoot tissue taken approximately 20 cm above the soil surface</tissue>
    </source>
</reference>
<proteinExistence type="predicted"/>
<dbReference type="AlphaFoldDB" id="A0A0A9H8S2"/>
<reference evidence="1" key="2">
    <citation type="journal article" date="2015" name="Data Brief">
        <title>Shoot transcriptome of the giant reed, Arundo donax.</title>
        <authorList>
            <person name="Barrero R.A."/>
            <person name="Guerrero F.D."/>
            <person name="Moolhuijzen P."/>
            <person name="Goolsby J.A."/>
            <person name="Tidwell J."/>
            <person name="Bellgard S.E."/>
            <person name="Bellgard M.I."/>
        </authorList>
    </citation>
    <scope>NUCLEOTIDE SEQUENCE</scope>
    <source>
        <tissue evidence="1">Shoot tissue taken approximately 20 cm above the soil surface</tissue>
    </source>
</reference>
<dbReference type="InterPro" id="IPR021109">
    <property type="entry name" value="Peptidase_aspartic_dom_sf"/>
</dbReference>
<name>A0A0A9H8S2_ARUDO</name>
<dbReference type="EMBL" id="GBRH01168578">
    <property type="protein sequence ID" value="JAE29318.1"/>
    <property type="molecule type" value="Transcribed_RNA"/>
</dbReference>
<protein>
    <submittedName>
        <fullName evidence="1">Uncharacterized protein</fullName>
    </submittedName>
</protein>
<dbReference type="Gene3D" id="2.40.70.10">
    <property type="entry name" value="Acid Proteases"/>
    <property type="match status" value="1"/>
</dbReference>
<accession>A0A0A9H8S2</accession>
<organism evidence="1">
    <name type="scientific">Arundo donax</name>
    <name type="common">Giant reed</name>
    <name type="synonym">Donax arundinaceus</name>
    <dbReference type="NCBI Taxonomy" id="35708"/>
    <lineage>
        <taxon>Eukaryota</taxon>
        <taxon>Viridiplantae</taxon>
        <taxon>Streptophyta</taxon>
        <taxon>Embryophyta</taxon>
        <taxon>Tracheophyta</taxon>
        <taxon>Spermatophyta</taxon>
        <taxon>Magnoliopsida</taxon>
        <taxon>Liliopsida</taxon>
        <taxon>Poales</taxon>
        <taxon>Poaceae</taxon>
        <taxon>PACMAD clade</taxon>
        <taxon>Arundinoideae</taxon>
        <taxon>Arundineae</taxon>
        <taxon>Arundo</taxon>
    </lineage>
</organism>
<evidence type="ECO:0000313" key="1">
    <source>
        <dbReference type="EMBL" id="JAE29318.1"/>
    </source>
</evidence>
<sequence length="49" mass="4980">MGDLLIDGHSTGFCAKGYATIVDSGASLLAGPTVNHAIGAKGIINMEYK</sequence>